<keyword evidence="6" id="KW-0961">Cell wall biogenesis/degradation</keyword>
<sequence length="359" mass="41176">MDLRPITAKQKSIYNKLVTHVIQSWEWGELRRCLGTPVLRYGIYQNGKPTKVFQLTLHKIPFTNQSVGYLPKGPLPDKELAKALQIIGREHSCAFIKLEPDVILRAEPEGSLANASYSNELSDSSPASPDQNDRVDSSFIPSPKPLFTKYNFVIDLTKSEPELLKNMHSKTRYNIRVAEKHGVKVEVRTDDEAFEIYLKLYFETTKRQGYHGHNEYYHREVWKTLKHAGMARLLIASFKDEPLTAWMLLNFKDTLYYPYGGSSLAHREVMANNLVAWEAIKLGKKLGLKKFDMWGALGPDTNPKDSWFGFHKFKLGYGGKLVEYIGTYDLVFNWPVYLAFTLVDKLTPLKILLLKLIGK</sequence>
<dbReference type="Pfam" id="PF02388">
    <property type="entry name" value="FemAB"/>
    <property type="match status" value="1"/>
</dbReference>
<dbReference type="PANTHER" id="PTHR36174:SF1">
    <property type="entry name" value="LIPID II:GLYCINE GLYCYLTRANSFERASE"/>
    <property type="match status" value="1"/>
</dbReference>
<evidence type="ECO:0008006" key="10">
    <source>
        <dbReference type="Google" id="ProtNLM"/>
    </source>
</evidence>
<evidence type="ECO:0000256" key="3">
    <source>
        <dbReference type="ARBA" id="ARBA00022960"/>
    </source>
</evidence>
<dbReference type="GO" id="GO:0071555">
    <property type="term" value="P:cell wall organization"/>
    <property type="evidence" value="ECO:0007669"/>
    <property type="project" value="UniProtKB-KW"/>
</dbReference>
<evidence type="ECO:0000313" key="8">
    <source>
        <dbReference type="EMBL" id="OGE18601.1"/>
    </source>
</evidence>
<keyword evidence="2" id="KW-0808">Transferase</keyword>
<comment type="caution">
    <text evidence="8">The sequence shown here is derived from an EMBL/GenBank/DDBJ whole genome shotgun (WGS) entry which is preliminary data.</text>
</comment>
<keyword evidence="5" id="KW-0012">Acyltransferase</keyword>
<evidence type="ECO:0000256" key="7">
    <source>
        <dbReference type="SAM" id="MobiDB-lite"/>
    </source>
</evidence>
<dbReference type="SUPFAM" id="SSF55729">
    <property type="entry name" value="Acyl-CoA N-acyltransferases (Nat)"/>
    <property type="match status" value="2"/>
</dbReference>
<dbReference type="InterPro" id="IPR050644">
    <property type="entry name" value="PG_Glycine_Bridge_Synth"/>
</dbReference>
<evidence type="ECO:0000256" key="4">
    <source>
        <dbReference type="ARBA" id="ARBA00022984"/>
    </source>
</evidence>
<dbReference type="Proteomes" id="UP000176336">
    <property type="component" value="Unassembled WGS sequence"/>
</dbReference>
<dbReference type="InterPro" id="IPR003447">
    <property type="entry name" value="FEMABX"/>
</dbReference>
<dbReference type="GO" id="GO:0009252">
    <property type="term" value="P:peptidoglycan biosynthetic process"/>
    <property type="evidence" value="ECO:0007669"/>
    <property type="project" value="UniProtKB-KW"/>
</dbReference>
<dbReference type="PROSITE" id="PS51191">
    <property type="entry name" value="FEMABX"/>
    <property type="match status" value="1"/>
</dbReference>
<evidence type="ECO:0000256" key="2">
    <source>
        <dbReference type="ARBA" id="ARBA00022679"/>
    </source>
</evidence>
<name>A0A1F5IQE4_9BACT</name>
<dbReference type="Gene3D" id="3.40.630.30">
    <property type="match status" value="2"/>
</dbReference>
<dbReference type="GO" id="GO:0016755">
    <property type="term" value="F:aminoacyltransferase activity"/>
    <property type="evidence" value="ECO:0007669"/>
    <property type="project" value="InterPro"/>
</dbReference>
<feature type="region of interest" description="Disordered" evidence="7">
    <location>
        <begin position="115"/>
        <end position="140"/>
    </location>
</feature>
<dbReference type="PANTHER" id="PTHR36174">
    <property type="entry name" value="LIPID II:GLYCINE GLYCYLTRANSFERASE"/>
    <property type="match status" value="1"/>
</dbReference>
<evidence type="ECO:0000256" key="1">
    <source>
        <dbReference type="ARBA" id="ARBA00009943"/>
    </source>
</evidence>
<protein>
    <recommendedName>
        <fullName evidence="10">BioF2-like acetyltransferase domain-containing protein</fullName>
    </recommendedName>
</protein>
<dbReference type="GO" id="GO:0008360">
    <property type="term" value="P:regulation of cell shape"/>
    <property type="evidence" value="ECO:0007669"/>
    <property type="project" value="UniProtKB-KW"/>
</dbReference>
<evidence type="ECO:0000256" key="6">
    <source>
        <dbReference type="ARBA" id="ARBA00023316"/>
    </source>
</evidence>
<keyword evidence="3" id="KW-0133">Cell shape</keyword>
<dbReference type="AlphaFoldDB" id="A0A1F5IQE4"/>
<organism evidence="8 9">
    <name type="scientific">Candidatus Daviesbacteria bacterium RIFCSPHIGHO2_01_FULL_41_23</name>
    <dbReference type="NCBI Taxonomy" id="1797764"/>
    <lineage>
        <taxon>Bacteria</taxon>
        <taxon>Candidatus Daviesiibacteriota</taxon>
    </lineage>
</organism>
<keyword evidence="4" id="KW-0573">Peptidoglycan synthesis</keyword>
<dbReference type="EMBL" id="MFCR01000011">
    <property type="protein sequence ID" value="OGE18601.1"/>
    <property type="molecule type" value="Genomic_DNA"/>
</dbReference>
<dbReference type="InterPro" id="IPR016181">
    <property type="entry name" value="Acyl_CoA_acyltransferase"/>
</dbReference>
<feature type="compositionally biased region" description="Polar residues" evidence="7">
    <location>
        <begin position="115"/>
        <end position="130"/>
    </location>
</feature>
<evidence type="ECO:0000256" key="5">
    <source>
        <dbReference type="ARBA" id="ARBA00023315"/>
    </source>
</evidence>
<evidence type="ECO:0000313" key="9">
    <source>
        <dbReference type="Proteomes" id="UP000176336"/>
    </source>
</evidence>
<proteinExistence type="inferred from homology"/>
<gene>
    <name evidence="8" type="ORF">A2871_03835</name>
</gene>
<comment type="similarity">
    <text evidence="1">Belongs to the FemABX family.</text>
</comment>
<reference evidence="8 9" key="1">
    <citation type="journal article" date="2016" name="Nat. Commun.">
        <title>Thousands of microbial genomes shed light on interconnected biogeochemical processes in an aquifer system.</title>
        <authorList>
            <person name="Anantharaman K."/>
            <person name="Brown C.T."/>
            <person name="Hug L.A."/>
            <person name="Sharon I."/>
            <person name="Castelle C.J."/>
            <person name="Probst A.J."/>
            <person name="Thomas B.C."/>
            <person name="Singh A."/>
            <person name="Wilkins M.J."/>
            <person name="Karaoz U."/>
            <person name="Brodie E.L."/>
            <person name="Williams K.H."/>
            <person name="Hubbard S.S."/>
            <person name="Banfield J.F."/>
        </authorList>
    </citation>
    <scope>NUCLEOTIDE SEQUENCE [LARGE SCALE GENOMIC DNA]</scope>
</reference>
<accession>A0A1F5IQE4</accession>